<reference evidence="1" key="1">
    <citation type="journal article" date="2019" name="PLoS Negl. Trop. Dis.">
        <title>Revisiting the worldwide diversity of Leptospira species in the environment.</title>
        <authorList>
            <person name="Vincent A.T."/>
            <person name="Schiettekatte O."/>
            <person name="Bourhy P."/>
            <person name="Veyrier F.J."/>
            <person name="Picardeau M."/>
        </authorList>
    </citation>
    <scope>NUCLEOTIDE SEQUENCE [LARGE SCALE GENOMIC DNA]</scope>
    <source>
        <strain evidence="1">201800277</strain>
    </source>
</reference>
<dbReference type="Proteomes" id="UP000297891">
    <property type="component" value="Unassembled WGS sequence"/>
</dbReference>
<dbReference type="OrthoDB" id="974562at2"/>
<dbReference type="AlphaFoldDB" id="A0A5F1ZA09"/>
<accession>A0A5F1ZA09</accession>
<organism evidence="1 2">
    <name type="scientific">Leptospira brenneri</name>
    <dbReference type="NCBI Taxonomy" id="2023182"/>
    <lineage>
        <taxon>Bacteria</taxon>
        <taxon>Pseudomonadati</taxon>
        <taxon>Spirochaetota</taxon>
        <taxon>Spirochaetia</taxon>
        <taxon>Leptospirales</taxon>
        <taxon>Leptospiraceae</taxon>
        <taxon>Leptospira</taxon>
    </lineage>
</organism>
<protein>
    <submittedName>
        <fullName evidence="1">VWA domain-containing protein</fullName>
    </submittedName>
</protein>
<dbReference type="SUPFAM" id="SSF53300">
    <property type="entry name" value="vWA-like"/>
    <property type="match status" value="1"/>
</dbReference>
<name>A0A5F1ZA09_9LEPT</name>
<dbReference type="InterPro" id="IPR036465">
    <property type="entry name" value="vWFA_dom_sf"/>
</dbReference>
<evidence type="ECO:0000313" key="2">
    <source>
        <dbReference type="Proteomes" id="UP000297891"/>
    </source>
</evidence>
<keyword evidence="2" id="KW-1185">Reference proteome</keyword>
<dbReference type="RefSeq" id="WP_135676560.1">
    <property type="nucleotide sequence ID" value="NZ_RQFP01000001.1"/>
</dbReference>
<gene>
    <name evidence="1" type="ORF">EHQ30_02280</name>
</gene>
<evidence type="ECO:0000313" key="1">
    <source>
        <dbReference type="EMBL" id="TGK95487.1"/>
    </source>
</evidence>
<sequence>MDFVKDWELKWEDALKLWSDYVKLTPAKFLFSKSEEKTEGLSGSFAAIRLLDHRVLLSVEQIQKYKLENYPLEILGHEIGHHVYCPGDLNDQAKLIYLAGLALPKLGHLTSTIVNIYEDLYINDHLKRYNHLRMEEVYQRIGKNEDRFWNFYMRTYELLWALPSETLTEGKVDDLIQSDASLVCRMIRNFPNDWEKGMFDFASICFPYFFKSDGETIQILGKISSILDTLDAGKGMAPPSGITDIEVESEIFSSELGSIKKRELSPTDFSSICNAMGIEADISDIVYRYYKDKALPYLVPFPELRTPGAKEEILEGNDLWDPGSPLEKINWMESAIRSPIVVPGYTTVEDVYGETESQEVKMNPIDLDLFVDCSGSMPNPQTSLSYLTLAGAIISLSALRTGSHVRVTLWSGKKEYKTTSGFIRNEKEILKVLTGYFGGGTCFPLDLLEDGYKEKPKRKRHILMISDDGIDTMFTQRYPKDPRSIVKNALETAEGGGSMVLQLYNPKGNKIVTEMGESGWEIYPIQNWEGLIQFSKKFVQKNYVRNQILHQTNS</sequence>
<comment type="caution">
    <text evidence="1">The sequence shown here is derived from an EMBL/GenBank/DDBJ whole genome shotgun (WGS) entry which is preliminary data.</text>
</comment>
<proteinExistence type="predicted"/>
<dbReference type="EMBL" id="RQFP01000001">
    <property type="protein sequence ID" value="TGK95487.1"/>
    <property type="molecule type" value="Genomic_DNA"/>
</dbReference>